<proteinExistence type="predicted"/>
<dbReference type="GO" id="GO:0008408">
    <property type="term" value="F:3'-5' exonuclease activity"/>
    <property type="evidence" value="ECO:0007669"/>
    <property type="project" value="InterPro"/>
</dbReference>
<dbReference type="AlphaFoldDB" id="A0A6M3INC2"/>
<evidence type="ECO:0000259" key="2">
    <source>
        <dbReference type="Pfam" id="PF17657"/>
    </source>
</evidence>
<organism evidence="3">
    <name type="scientific">viral metagenome</name>
    <dbReference type="NCBI Taxonomy" id="1070528"/>
    <lineage>
        <taxon>unclassified sequences</taxon>
        <taxon>metagenomes</taxon>
        <taxon>organismal metagenomes</taxon>
    </lineage>
</organism>
<dbReference type="Gene3D" id="2.40.50.140">
    <property type="entry name" value="Nucleic acid-binding proteins"/>
    <property type="match status" value="1"/>
</dbReference>
<dbReference type="Pfam" id="PF17657">
    <property type="entry name" value="DNA_pol3_finger"/>
    <property type="match status" value="1"/>
</dbReference>
<feature type="domain" description="DNA polymerase III alpha subunit finger" evidence="2">
    <location>
        <begin position="19"/>
        <end position="180"/>
    </location>
</feature>
<protein>
    <submittedName>
        <fullName evidence="3">Putative DNA polymerase</fullName>
    </submittedName>
</protein>
<evidence type="ECO:0000313" key="3">
    <source>
        <dbReference type="EMBL" id="QJA58577.1"/>
    </source>
</evidence>
<dbReference type="InterPro" id="IPR004365">
    <property type="entry name" value="NA-bd_OB_tRNA"/>
</dbReference>
<dbReference type="GO" id="GO:0003676">
    <property type="term" value="F:nucleic acid binding"/>
    <property type="evidence" value="ECO:0007669"/>
    <property type="project" value="InterPro"/>
</dbReference>
<dbReference type="CDD" id="cd04485">
    <property type="entry name" value="DnaE_OBF"/>
    <property type="match status" value="1"/>
</dbReference>
<dbReference type="SUPFAM" id="SSF50249">
    <property type="entry name" value="Nucleic acid-binding proteins"/>
    <property type="match status" value="1"/>
</dbReference>
<reference evidence="3" key="1">
    <citation type="submission" date="2020-03" db="EMBL/GenBank/DDBJ databases">
        <title>The deep terrestrial virosphere.</title>
        <authorList>
            <person name="Holmfeldt K."/>
            <person name="Nilsson E."/>
            <person name="Simone D."/>
            <person name="Lopez-Fernandez M."/>
            <person name="Wu X."/>
            <person name="de Brujin I."/>
            <person name="Lundin D."/>
            <person name="Andersson A."/>
            <person name="Bertilsson S."/>
            <person name="Dopson M."/>
        </authorList>
    </citation>
    <scope>NUCLEOTIDE SEQUENCE</scope>
    <source>
        <strain evidence="3">MM415B01436</strain>
    </source>
</reference>
<gene>
    <name evidence="3" type="ORF">MM415B01436_0011</name>
</gene>
<dbReference type="PANTHER" id="PTHR32294">
    <property type="entry name" value="DNA POLYMERASE III SUBUNIT ALPHA"/>
    <property type="match status" value="1"/>
</dbReference>
<dbReference type="GO" id="GO:0006260">
    <property type="term" value="P:DNA replication"/>
    <property type="evidence" value="ECO:0007669"/>
    <property type="project" value="InterPro"/>
</dbReference>
<name>A0A6M3INC2_9ZZZZ</name>
<dbReference type="Pfam" id="PF01336">
    <property type="entry name" value="tRNA_anti-codon"/>
    <property type="match status" value="1"/>
</dbReference>
<dbReference type="InterPro" id="IPR012340">
    <property type="entry name" value="NA-bd_OB-fold"/>
</dbReference>
<evidence type="ECO:0000259" key="1">
    <source>
        <dbReference type="Pfam" id="PF01336"/>
    </source>
</evidence>
<dbReference type="EMBL" id="MT141330">
    <property type="protein sequence ID" value="QJA58577.1"/>
    <property type="molecule type" value="Genomic_DNA"/>
</dbReference>
<dbReference type="InterPro" id="IPR040982">
    <property type="entry name" value="DNA_pol3_finger"/>
</dbReference>
<accession>A0A6M3INC2</accession>
<feature type="domain" description="OB" evidence="1">
    <location>
        <begin position="470"/>
        <end position="541"/>
    </location>
</feature>
<dbReference type="InterPro" id="IPR004805">
    <property type="entry name" value="DnaE2/DnaE/PolC"/>
</dbReference>
<sequence length="546" mass="62257">MNQYKFDCGCEVEIVDEQIKEMDGLPGLHIDYENLRLDCPKVWEFIGTGQTKGIFQLETNLGQAWARRILPESVSEMAALGALLRPGVLRAIVDGKSMTQHYADRKSGKEEVEAFHEALEPILRETYQILVFQEQILSIAKDIAGFTLQQGEVLRKSVGKKLPELMTKVKGEFLEGCKQTGKVNEKEASEIFEWIEASQRYSFNASHSVSYSLLGYWSAWVKVHFPFHFYTSWLYYAKDKLEPQAEVKQLISDAKNFDISVLPPSLIHLREGDFGRFSLHKEKIRFGIKDIKRIGTVSSDKLFERVNELEEKTGKSLKQFGWYELLLLLLSKLSLTVVNGVVQVGALDYLDIPRSKMLFEYDIFRKLTSRERNYIIEKCKADGNLLMGLLDLINNFKMGKKRIETLFELAKSLREPPSSLVDSTYKISSWEEDLLGVAVTHCRLDACNPDQLDLINCTCSEFTTSILTNVFIAGEIIEVKEYRTKTGSNMAFLTLEDGSGQLKCIAFSEIWEKNRHKLYPGNTILVCGEASKRDKDTLIIQEAKNI</sequence>